<feature type="non-terminal residue" evidence="6">
    <location>
        <position position="1"/>
    </location>
</feature>
<dbReference type="eggNOG" id="KOG0773">
    <property type="taxonomic scope" value="Eukaryota"/>
</dbReference>
<dbReference type="Proteomes" id="UP000006671">
    <property type="component" value="Unassembled WGS sequence"/>
</dbReference>
<sequence length="55" mass="6474">GNLPKEAVDSLLKWLFDNFSHPYPSDAEKDVLAEETNLTLTQVNNWFINARRRIW</sequence>
<dbReference type="OrthoDB" id="10056939at2759"/>
<dbReference type="STRING" id="5762.D2VAS3"/>
<evidence type="ECO:0000256" key="4">
    <source>
        <dbReference type="PROSITE-ProRule" id="PRU00108"/>
    </source>
</evidence>
<dbReference type="GO" id="GO:0003677">
    <property type="term" value="F:DNA binding"/>
    <property type="evidence" value="ECO:0007669"/>
    <property type="project" value="UniProtKB-UniRule"/>
</dbReference>
<keyword evidence="7" id="KW-1185">Reference proteome</keyword>
<dbReference type="RefSeq" id="XP_002678743.1">
    <property type="nucleotide sequence ID" value="XM_002678697.1"/>
</dbReference>
<dbReference type="InParanoid" id="D2VAS3"/>
<feature type="domain" description="Homeobox" evidence="5">
    <location>
        <begin position="12"/>
        <end position="55"/>
    </location>
</feature>
<evidence type="ECO:0000313" key="6">
    <source>
        <dbReference type="EMBL" id="EFC45999.1"/>
    </source>
</evidence>
<dbReference type="InterPro" id="IPR001356">
    <property type="entry name" value="HD"/>
</dbReference>
<dbReference type="GO" id="GO:0006355">
    <property type="term" value="P:regulation of DNA-templated transcription"/>
    <property type="evidence" value="ECO:0007669"/>
    <property type="project" value="InterPro"/>
</dbReference>
<evidence type="ECO:0000313" key="7">
    <source>
        <dbReference type="Proteomes" id="UP000006671"/>
    </source>
</evidence>
<dbReference type="EMBL" id="GG738860">
    <property type="protein sequence ID" value="EFC45999.1"/>
    <property type="molecule type" value="Genomic_DNA"/>
</dbReference>
<keyword evidence="3 4" id="KW-0539">Nucleus</keyword>
<gene>
    <name evidence="6" type="ORF">NAEGRDRAFT_5576</name>
</gene>
<dbReference type="Gene3D" id="1.10.10.60">
    <property type="entry name" value="Homeodomain-like"/>
    <property type="match status" value="1"/>
</dbReference>
<dbReference type="AlphaFoldDB" id="D2VAS3"/>
<name>D2VAS3_NAEGR</name>
<dbReference type="InterPro" id="IPR008422">
    <property type="entry name" value="KN_HD"/>
</dbReference>
<accession>D2VAS3</accession>
<dbReference type="CDD" id="cd00086">
    <property type="entry name" value="homeodomain"/>
    <property type="match status" value="1"/>
</dbReference>
<dbReference type="KEGG" id="ngr:NAEGRDRAFT_5576"/>
<dbReference type="Pfam" id="PF05920">
    <property type="entry name" value="Homeobox_KN"/>
    <property type="match status" value="1"/>
</dbReference>
<keyword evidence="1 4" id="KW-0238">DNA-binding</keyword>
<dbReference type="PROSITE" id="PS50071">
    <property type="entry name" value="HOMEOBOX_2"/>
    <property type="match status" value="1"/>
</dbReference>
<keyword evidence="2 4" id="KW-0371">Homeobox</keyword>
<evidence type="ECO:0000256" key="3">
    <source>
        <dbReference type="ARBA" id="ARBA00023242"/>
    </source>
</evidence>
<evidence type="ECO:0000256" key="2">
    <source>
        <dbReference type="ARBA" id="ARBA00023155"/>
    </source>
</evidence>
<dbReference type="OMA" id="NWIKDHI"/>
<dbReference type="SUPFAM" id="SSF46689">
    <property type="entry name" value="Homeodomain-like"/>
    <property type="match status" value="1"/>
</dbReference>
<dbReference type="InterPro" id="IPR050224">
    <property type="entry name" value="TALE_homeobox"/>
</dbReference>
<dbReference type="VEuPathDB" id="AmoebaDB:NAEGRDRAFT_5576"/>
<organism evidence="7">
    <name type="scientific">Naegleria gruberi</name>
    <name type="common">Amoeba</name>
    <dbReference type="NCBI Taxonomy" id="5762"/>
    <lineage>
        <taxon>Eukaryota</taxon>
        <taxon>Discoba</taxon>
        <taxon>Heterolobosea</taxon>
        <taxon>Tetramitia</taxon>
        <taxon>Eutetramitia</taxon>
        <taxon>Vahlkampfiidae</taxon>
        <taxon>Naegleria</taxon>
    </lineage>
</organism>
<protein>
    <submittedName>
        <fullName evidence="6">Predicted protein</fullName>
    </submittedName>
</protein>
<evidence type="ECO:0000259" key="5">
    <source>
        <dbReference type="PROSITE" id="PS50071"/>
    </source>
</evidence>
<dbReference type="SMART" id="SM00389">
    <property type="entry name" value="HOX"/>
    <property type="match status" value="1"/>
</dbReference>
<comment type="subcellular location">
    <subcellularLocation>
        <location evidence="4">Nucleus</location>
    </subcellularLocation>
</comment>
<dbReference type="InterPro" id="IPR009057">
    <property type="entry name" value="Homeodomain-like_sf"/>
</dbReference>
<evidence type="ECO:0000256" key="1">
    <source>
        <dbReference type="ARBA" id="ARBA00023125"/>
    </source>
</evidence>
<dbReference type="GeneID" id="8859305"/>
<reference evidence="6 7" key="1">
    <citation type="journal article" date="2010" name="Cell">
        <title>The genome of Naegleria gruberi illuminates early eukaryotic versatility.</title>
        <authorList>
            <person name="Fritz-Laylin L.K."/>
            <person name="Prochnik S.E."/>
            <person name="Ginger M.L."/>
            <person name="Dacks J.B."/>
            <person name="Carpenter M.L."/>
            <person name="Field M.C."/>
            <person name="Kuo A."/>
            <person name="Paredez A."/>
            <person name="Chapman J."/>
            <person name="Pham J."/>
            <person name="Shu S."/>
            <person name="Neupane R."/>
            <person name="Cipriano M."/>
            <person name="Mancuso J."/>
            <person name="Tu H."/>
            <person name="Salamov A."/>
            <person name="Lindquist E."/>
            <person name="Shapiro H."/>
            <person name="Lucas S."/>
            <person name="Grigoriev I.V."/>
            <person name="Cande W.Z."/>
            <person name="Fulton C."/>
            <person name="Rokhsar D.S."/>
            <person name="Dawson S.C."/>
        </authorList>
    </citation>
    <scope>NUCLEOTIDE SEQUENCE [LARGE SCALE GENOMIC DNA]</scope>
    <source>
        <strain evidence="6 7">NEG-M</strain>
    </source>
</reference>
<dbReference type="GO" id="GO:0005634">
    <property type="term" value="C:nucleus"/>
    <property type="evidence" value="ECO:0007669"/>
    <property type="project" value="UniProtKB-SubCell"/>
</dbReference>
<dbReference type="PANTHER" id="PTHR11850">
    <property type="entry name" value="HOMEOBOX PROTEIN TRANSCRIPTION FACTORS"/>
    <property type="match status" value="1"/>
</dbReference>
<feature type="non-terminal residue" evidence="6">
    <location>
        <position position="55"/>
    </location>
</feature>
<proteinExistence type="predicted"/>